<keyword evidence="9" id="KW-1185">Reference proteome</keyword>
<evidence type="ECO:0000313" key="9">
    <source>
        <dbReference type="Proteomes" id="UP000239549"/>
    </source>
</evidence>
<dbReference type="GO" id="GO:0005886">
    <property type="term" value="C:plasma membrane"/>
    <property type="evidence" value="ECO:0007669"/>
    <property type="project" value="UniProtKB-SubCell"/>
</dbReference>
<evidence type="ECO:0000259" key="7">
    <source>
        <dbReference type="Pfam" id="PF00482"/>
    </source>
</evidence>
<gene>
    <name evidence="8" type="ORF">DCCM_3078</name>
</gene>
<dbReference type="OrthoDB" id="1805926at2"/>
<evidence type="ECO:0000256" key="5">
    <source>
        <dbReference type="ARBA" id="ARBA00023136"/>
    </source>
</evidence>
<proteinExistence type="predicted"/>
<keyword evidence="2" id="KW-1003">Cell membrane</keyword>
<evidence type="ECO:0000256" key="6">
    <source>
        <dbReference type="SAM" id="Phobius"/>
    </source>
</evidence>
<accession>A0A2L2XCA5</accession>
<name>A0A2L2XCA5_9FIRM</name>
<dbReference type="Pfam" id="PF00482">
    <property type="entry name" value="T2SSF"/>
    <property type="match status" value="1"/>
</dbReference>
<evidence type="ECO:0000256" key="2">
    <source>
        <dbReference type="ARBA" id="ARBA00022475"/>
    </source>
</evidence>
<evidence type="ECO:0000256" key="1">
    <source>
        <dbReference type="ARBA" id="ARBA00004651"/>
    </source>
</evidence>
<evidence type="ECO:0000313" key="8">
    <source>
        <dbReference type="EMBL" id="GBF33967.1"/>
    </source>
</evidence>
<evidence type="ECO:0000256" key="3">
    <source>
        <dbReference type="ARBA" id="ARBA00022692"/>
    </source>
</evidence>
<keyword evidence="4 6" id="KW-1133">Transmembrane helix</keyword>
<keyword evidence="5 6" id="KW-0472">Membrane</keyword>
<dbReference type="InterPro" id="IPR018076">
    <property type="entry name" value="T2SS_GspF_dom"/>
</dbReference>
<comment type="subcellular location">
    <subcellularLocation>
        <location evidence="1">Cell membrane</location>
        <topology evidence="1">Multi-pass membrane protein</topology>
    </subcellularLocation>
</comment>
<dbReference type="Proteomes" id="UP000239549">
    <property type="component" value="Unassembled WGS sequence"/>
</dbReference>
<organism evidence="8 9">
    <name type="scientific">Desulfocucumis palustris</name>
    <dbReference type="NCBI Taxonomy" id="1898651"/>
    <lineage>
        <taxon>Bacteria</taxon>
        <taxon>Bacillati</taxon>
        <taxon>Bacillota</taxon>
        <taxon>Clostridia</taxon>
        <taxon>Eubacteriales</taxon>
        <taxon>Desulfocucumaceae</taxon>
        <taxon>Desulfocucumis</taxon>
    </lineage>
</organism>
<comment type="caution">
    <text evidence="8">The sequence shown here is derived from an EMBL/GenBank/DDBJ whole genome shotgun (WGS) entry which is preliminary data.</text>
</comment>
<dbReference type="AlphaFoldDB" id="A0A2L2XCA5"/>
<evidence type="ECO:0000256" key="4">
    <source>
        <dbReference type="ARBA" id="ARBA00022989"/>
    </source>
</evidence>
<reference evidence="9" key="1">
    <citation type="submission" date="2018-02" db="EMBL/GenBank/DDBJ databases">
        <title>Genome sequence of Desulfocucumis palustris strain NAW-5.</title>
        <authorList>
            <person name="Watanabe M."/>
            <person name="Kojima H."/>
            <person name="Fukui M."/>
        </authorList>
    </citation>
    <scope>NUCLEOTIDE SEQUENCE [LARGE SCALE GENOMIC DNA]</scope>
    <source>
        <strain evidence="9">NAW-5</strain>
    </source>
</reference>
<dbReference type="EMBL" id="BFAV01000125">
    <property type="protein sequence ID" value="GBF33967.1"/>
    <property type="molecule type" value="Genomic_DNA"/>
</dbReference>
<feature type="domain" description="Type II secretion system protein GspF" evidence="7">
    <location>
        <begin position="145"/>
        <end position="271"/>
    </location>
</feature>
<dbReference type="PANTHER" id="PTHR35007:SF4">
    <property type="entry name" value="CONSERVED TRANSMEMBRANE PROTEIN-RELATED"/>
    <property type="match status" value="1"/>
</dbReference>
<feature type="transmembrane region" description="Helical" evidence="6">
    <location>
        <begin position="110"/>
        <end position="127"/>
    </location>
</feature>
<protein>
    <submittedName>
        <fullName evidence="8">Type II/IV secretion system protein TadC</fullName>
    </submittedName>
</protein>
<feature type="transmembrane region" description="Helical" evidence="6">
    <location>
        <begin position="256"/>
        <end position="276"/>
    </location>
</feature>
<dbReference type="PANTHER" id="PTHR35007">
    <property type="entry name" value="INTEGRAL MEMBRANE PROTEIN-RELATED"/>
    <property type="match status" value="1"/>
</dbReference>
<dbReference type="RefSeq" id="WP_104372283.1">
    <property type="nucleotide sequence ID" value="NZ_BFAV01000125.1"/>
</dbReference>
<feature type="transmembrane region" description="Helical" evidence="6">
    <location>
        <begin position="84"/>
        <end position="104"/>
    </location>
</feature>
<sequence length="284" mass="31071">MIHALTAGLSVFFFILYLDAGRRPAAVSVKQKVDMLQLKNNAKNFGVSFFGPLVPKVFGEDVIYSVNKKLVWAGIDNITTIEFLALKIAAVFLLPVIGFVLSPVLGYDPLFAIMLGGAGYILPESILNSRVKARQKEIKARVLDFASLLATTLEAGGGDIYNSLVMIGSRLGGELGKEVDKAVHDVRTGKNPNDALINMAERCGVDDMTQLMRIINTANKYGTKVSDTINSYVTQIRTLRRYEAEKIANEAAVKMVFPMLVFIIAPLMFMLAYPAFQQLGSILG</sequence>
<keyword evidence="3 6" id="KW-0812">Transmembrane</keyword>